<gene>
    <name evidence="8" type="ORF">Rhe02_41390</name>
</gene>
<dbReference type="InterPro" id="IPR001867">
    <property type="entry name" value="OmpR/PhoB-type_DNA-bd"/>
</dbReference>
<dbReference type="RefSeq" id="WP_203909901.1">
    <property type="nucleotide sequence ID" value="NZ_BONY01000024.1"/>
</dbReference>
<evidence type="ECO:0000313" key="9">
    <source>
        <dbReference type="Proteomes" id="UP000612899"/>
    </source>
</evidence>
<dbReference type="Gene3D" id="1.25.40.10">
    <property type="entry name" value="Tetratricopeptide repeat domain"/>
    <property type="match status" value="2"/>
</dbReference>
<dbReference type="PANTHER" id="PTHR35807:SF1">
    <property type="entry name" value="TRANSCRIPTIONAL REGULATOR REDD"/>
    <property type="match status" value="1"/>
</dbReference>
<dbReference type="InterPro" id="IPR005158">
    <property type="entry name" value="BTAD"/>
</dbReference>
<keyword evidence="2" id="KW-0805">Transcription regulation</keyword>
<dbReference type="GO" id="GO:0000160">
    <property type="term" value="P:phosphorelay signal transduction system"/>
    <property type="evidence" value="ECO:0007669"/>
    <property type="project" value="InterPro"/>
</dbReference>
<dbReference type="InterPro" id="IPR027417">
    <property type="entry name" value="P-loop_NTPase"/>
</dbReference>
<comment type="caution">
    <text evidence="8">The sequence shown here is derived from an EMBL/GenBank/DDBJ whole genome shotgun (WGS) entry which is preliminary data.</text>
</comment>
<proteinExistence type="inferred from homology"/>
<dbReference type="SMART" id="SM00862">
    <property type="entry name" value="Trans_reg_C"/>
    <property type="match status" value="1"/>
</dbReference>
<dbReference type="InterPro" id="IPR051677">
    <property type="entry name" value="AfsR-DnrI-RedD_regulator"/>
</dbReference>
<dbReference type="Gene3D" id="1.10.10.10">
    <property type="entry name" value="Winged helix-like DNA-binding domain superfamily/Winged helix DNA-binding domain"/>
    <property type="match status" value="1"/>
</dbReference>
<evidence type="ECO:0000256" key="2">
    <source>
        <dbReference type="ARBA" id="ARBA00023015"/>
    </source>
</evidence>
<keyword evidence="4" id="KW-0804">Transcription</keyword>
<dbReference type="GO" id="GO:0003677">
    <property type="term" value="F:DNA binding"/>
    <property type="evidence" value="ECO:0007669"/>
    <property type="project" value="UniProtKB-UniRule"/>
</dbReference>
<evidence type="ECO:0000256" key="4">
    <source>
        <dbReference type="ARBA" id="ARBA00023163"/>
    </source>
</evidence>
<dbReference type="Pfam" id="PF00486">
    <property type="entry name" value="Trans_reg_C"/>
    <property type="match status" value="1"/>
</dbReference>
<evidence type="ECO:0000256" key="6">
    <source>
        <dbReference type="PROSITE-ProRule" id="PRU01091"/>
    </source>
</evidence>
<evidence type="ECO:0000256" key="3">
    <source>
        <dbReference type="ARBA" id="ARBA00023125"/>
    </source>
</evidence>
<dbReference type="SUPFAM" id="SSF52540">
    <property type="entry name" value="P-loop containing nucleoside triphosphate hydrolases"/>
    <property type="match status" value="1"/>
</dbReference>
<keyword evidence="9" id="KW-1185">Reference proteome</keyword>
<dbReference type="GO" id="GO:0006355">
    <property type="term" value="P:regulation of DNA-templated transcription"/>
    <property type="evidence" value="ECO:0007669"/>
    <property type="project" value="InterPro"/>
</dbReference>
<evidence type="ECO:0000256" key="5">
    <source>
        <dbReference type="PROSITE-ProRule" id="PRU00339"/>
    </source>
</evidence>
<dbReference type="InterPro" id="IPR011990">
    <property type="entry name" value="TPR-like_helical_dom_sf"/>
</dbReference>
<protein>
    <submittedName>
        <fullName evidence="8">SARP family transcriptional regulator</fullName>
    </submittedName>
</protein>
<comment type="similarity">
    <text evidence="1">Belongs to the AfsR/DnrI/RedD regulatory family.</text>
</comment>
<dbReference type="PRINTS" id="PR00364">
    <property type="entry name" value="DISEASERSIST"/>
</dbReference>
<feature type="repeat" description="TPR" evidence="5">
    <location>
        <begin position="801"/>
        <end position="834"/>
    </location>
</feature>
<name>A0A8J3VHB4_9ACTN</name>
<dbReference type="Pfam" id="PF03704">
    <property type="entry name" value="BTAD"/>
    <property type="match status" value="1"/>
</dbReference>
<dbReference type="PROSITE" id="PS51755">
    <property type="entry name" value="OMPR_PHOB"/>
    <property type="match status" value="1"/>
</dbReference>
<keyword evidence="3 6" id="KW-0238">DNA-binding</keyword>
<feature type="domain" description="OmpR/PhoB-type" evidence="7">
    <location>
        <begin position="1"/>
        <end position="100"/>
    </location>
</feature>
<evidence type="ECO:0000313" key="8">
    <source>
        <dbReference type="EMBL" id="GIH06072.1"/>
    </source>
</evidence>
<dbReference type="PANTHER" id="PTHR35807">
    <property type="entry name" value="TRANSCRIPTIONAL REGULATOR REDD-RELATED"/>
    <property type="match status" value="1"/>
</dbReference>
<sequence length="930" mass="100851">MDIGHVEFRLLGEVAVWAAGQPLDVGTPRQQAVLAALLVDARRPVAVETLIDRVWADGTPTEARNVLYSHLSRIRRLLRQVAGGAVAHIERRHAGYVLDVDPDLVDLHRFRRLVEQGRDPRGDDAARSAALHQALALWRGRPLAALTGQWAAQVRASCDQQRLDAAMHWARAELNLGHPATVLGVLPDLVAEHPLVEPLEGLLMRALHAAGRGAEALDRYSGLRQRLADQLGTDPSEEMRTLHQALLRGELPAVARPEPVTVAPALATPAQLPQDVSCFAGRDRELHRLDALLAEPGTTTMIVIDGTAGIGKTALAVRWAHRVAGRFPDGQLYLNLRGFDPTGSPVTAAEALRALLDGFEVPADRIPAGLEAQAGLYRSLLATRKVLVLLDNARDAEQVRPLLPGSPGCLAAVTSRNQLASLVAAGAHPVTLELLTTTEARELLARRLGGSRVTAEPQAVDAIITACTRLPLALSIVAARAAIHPRFGLAVLADELREATGRLDELASADPAIDARAVFSWSYRQLSPAAARVFRLLGLHSGPDVATPAAASLAGIPVAKVRPLLAELARAHLVAEHVPGRFACHDLLRAYAAEQTLAIDTDPERSAAIGRGLDHYVHSGYHADRLLNPHPDDVASPTQPPPGITLEHLAGRAQALAWFTAEQPVMLAAIRQSTGLDAQVWQLARTLRRFLSYQGRWHDSIDALSAALEAARRLGDPLQQAYAHRFLGGDYIALGCYEKARPHLDQARDLYSSAGDTVGEAHVHRYFSWMLDRQGLHREAIGYARRALDLFRAAGHRAGQARALNAIGWFHALLGDYEEALHHCRLALELQERFGDRFGQAETWDSLGYANHHLGRHAEAVGCYRTARDLYHEFDDRYNEADTSASLGDAHFAAGDTESACAAWQHALGILDQLGHPAAEEVRHRLKAGG</sequence>
<dbReference type="SMART" id="SM00028">
    <property type="entry name" value="TPR"/>
    <property type="match status" value="5"/>
</dbReference>
<dbReference type="InterPro" id="IPR016032">
    <property type="entry name" value="Sig_transdc_resp-reg_C-effctor"/>
</dbReference>
<reference evidence="8" key="1">
    <citation type="submission" date="2021-01" db="EMBL/GenBank/DDBJ databases">
        <title>Whole genome shotgun sequence of Rhizocola hellebori NBRC 109834.</title>
        <authorList>
            <person name="Komaki H."/>
            <person name="Tamura T."/>
        </authorList>
    </citation>
    <scope>NUCLEOTIDE SEQUENCE</scope>
    <source>
        <strain evidence="8">NBRC 109834</strain>
    </source>
</reference>
<feature type="DNA-binding region" description="OmpR/PhoB-type" evidence="6">
    <location>
        <begin position="1"/>
        <end position="100"/>
    </location>
</feature>
<organism evidence="8 9">
    <name type="scientific">Rhizocola hellebori</name>
    <dbReference type="NCBI Taxonomy" id="1392758"/>
    <lineage>
        <taxon>Bacteria</taxon>
        <taxon>Bacillati</taxon>
        <taxon>Actinomycetota</taxon>
        <taxon>Actinomycetes</taxon>
        <taxon>Micromonosporales</taxon>
        <taxon>Micromonosporaceae</taxon>
        <taxon>Rhizocola</taxon>
    </lineage>
</organism>
<keyword evidence="5" id="KW-0802">TPR repeat</keyword>
<evidence type="ECO:0000259" key="7">
    <source>
        <dbReference type="PROSITE" id="PS51755"/>
    </source>
</evidence>
<dbReference type="SUPFAM" id="SSF48452">
    <property type="entry name" value="TPR-like"/>
    <property type="match status" value="3"/>
</dbReference>
<dbReference type="InterPro" id="IPR019734">
    <property type="entry name" value="TPR_rpt"/>
</dbReference>
<dbReference type="GO" id="GO:0043531">
    <property type="term" value="F:ADP binding"/>
    <property type="evidence" value="ECO:0007669"/>
    <property type="project" value="InterPro"/>
</dbReference>
<dbReference type="SUPFAM" id="SSF46894">
    <property type="entry name" value="C-terminal effector domain of the bipartite response regulators"/>
    <property type="match status" value="1"/>
</dbReference>
<dbReference type="PROSITE" id="PS50005">
    <property type="entry name" value="TPR"/>
    <property type="match status" value="1"/>
</dbReference>
<dbReference type="EMBL" id="BONY01000024">
    <property type="protein sequence ID" value="GIH06072.1"/>
    <property type="molecule type" value="Genomic_DNA"/>
</dbReference>
<evidence type="ECO:0000256" key="1">
    <source>
        <dbReference type="ARBA" id="ARBA00005820"/>
    </source>
</evidence>
<dbReference type="SMART" id="SM01043">
    <property type="entry name" value="BTAD"/>
    <property type="match status" value="1"/>
</dbReference>
<dbReference type="Pfam" id="PF13424">
    <property type="entry name" value="TPR_12"/>
    <property type="match status" value="2"/>
</dbReference>
<dbReference type="CDD" id="cd15831">
    <property type="entry name" value="BTAD"/>
    <property type="match status" value="1"/>
</dbReference>
<dbReference type="Gene3D" id="3.40.50.300">
    <property type="entry name" value="P-loop containing nucleotide triphosphate hydrolases"/>
    <property type="match status" value="1"/>
</dbReference>
<accession>A0A8J3VHB4</accession>
<dbReference type="Proteomes" id="UP000612899">
    <property type="component" value="Unassembled WGS sequence"/>
</dbReference>
<dbReference type="InterPro" id="IPR036388">
    <property type="entry name" value="WH-like_DNA-bd_sf"/>
</dbReference>
<dbReference type="AlphaFoldDB" id="A0A8J3VHB4"/>